<dbReference type="GO" id="GO:0032259">
    <property type="term" value="P:methylation"/>
    <property type="evidence" value="ECO:0007669"/>
    <property type="project" value="UniProtKB-KW"/>
</dbReference>
<keyword evidence="2" id="KW-0489">Methyltransferase</keyword>
<accession>S8CH95</accession>
<keyword evidence="6" id="KW-1185">Reference proteome</keyword>
<dbReference type="PANTHER" id="PTHR32183">
    <property type="match status" value="1"/>
</dbReference>
<feature type="non-terminal residue" evidence="5">
    <location>
        <position position="1"/>
    </location>
</feature>
<dbReference type="AlphaFoldDB" id="S8CH95"/>
<evidence type="ECO:0000256" key="2">
    <source>
        <dbReference type="ARBA" id="ARBA00022603"/>
    </source>
</evidence>
<gene>
    <name evidence="5" type="ORF">M569_10868</name>
</gene>
<dbReference type="EMBL" id="AUSU01005160">
    <property type="protein sequence ID" value="EPS63916.1"/>
    <property type="molecule type" value="Genomic_DNA"/>
</dbReference>
<keyword evidence="3" id="KW-0808">Transferase</keyword>
<dbReference type="SUPFAM" id="SSF53335">
    <property type="entry name" value="S-adenosyl-L-methionine-dependent methyltransferases"/>
    <property type="match status" value="1"/>
</dbReference>
<dbReference type="CDD" id="cd02440">
    <property type="entry name" value="AdoMet_MTases"/>
    <property type="match status" value="1"/>
</dbReference>
<evidence type="ECO:0000313" key="5">
    <source>
        <dbReference type="EMBL" id="EPS63916.1"/>
    </source>
</evidence>
<dbReference type="PANTHER" id="PTHR32183:SF11">
    <property type="entry name" value="THIOL METHYLTRANSFERASE 2-RELATED"/>
    <property type="match status" value="1"/>
</dbReference>
<keyword evidence="1" id="KW-0597">Phosphoprotein</keyword>
<evidence type="ECO:0000256" key="3">
    <source>
        <dbReference type="ARBA" id="ARBA00022679"/>
    </source>
</evidence>
<dbReference type="InterPro" id="IPR008854">
    <property type="entry name" value="TPMT"/>
</dbReference>
<keyword evidence="4" id="KW-0949">S-adenosyl-L-methionine</keyword>
<sequence length="217" mass="24333">RLRFQEMAAKTPSSKLPISQNPEVIKFQQVFRSETNGYWDRCWEEGLTPWDLGSPTPLLLQLHNTGSLPTGRALVPGCGSGYDVEAIACPERHAIGLEISDSAIKKAKELHSLSRHAAHFDFIKADFFSWSPTELFDLIFDYTFFCAIRPESRSLWGVKMSELLKPGGELITLIYPIDEHEGGPPYKVSVADYEEVLHPVGFQARFIGDNHSAVSPR</sequence>
<organism evidence="5 6">
    <name type="scientific">Genlisea aurea</name>
    <dbReference type="NCBI Taxonomy" id="192259"/>
    <lineage>
        <taxon>Eukaryota</taxon>
        <taxon>Viridiplantae</taxon>
        <taxon>Streptophyta</taxon>
        <taxon>Embryophyta</taxon>
        <taxon>Tracheophyta</taxon>
        <taxon>Spermatophyta</taxon>
        <taxon>Magnoliopsida</taxon>
        <taxon>eudicotyledons</taxon>
        <taxon>Gunneridae</taxon>
        <taxon>Pentapetalae</taxon>
        <taxon>asterids</taxon>
        <taxon>lamiids</taxon>
        <taxon>Lamiales</taxon>
        <taxon>Lentibulariaceae</taxon>
        <taxon>Genlisea</taxon>
    </lineage>
</organism>
<evidence type="ECO:0008006" key="7">
    <source>
        <dbReference type="Google" id="ProtNLM"/>
    </source>
</evidence>
<dbReference type="PROSITE" id="PS51585">
    <property type="entry name" value="SAM_MT_TPMT"/>
    <property type="match status" value="1"/>
</dbReference>
<dbReference type="Proteomes" id="UP000015453">
    <property type="component" value="Unassembled WGS sequence"/>
</dbReference>
<dbReference type="OrthoDB" id="276151at2759"/>
<protein>
    <recommendedName>
        <fullName evidence="7">Thiol methyltransferase 2</fullName>
    </recommendedName>
</protein>
<proteinExistence type="predicted"/>
<reference evidence="5 6" key="1">
    <citation type="journal article" date="2013" name="BMC Genomics">
        <title>The miniature genome of a carnivorous plant Genlisea aurea contains a low number of genes and short non-coding sequences.</title>
        <authorList>
            <person name="Leushkin E.V."/>
            <person name="Sutormin R.A."/>
            <person name="Nabieva E.R."/>
            <person name="Penin A.A."/>
            <person name="Kondrashov A.S."/>
            <person name="Logacheva M.D."/>
        </authorList>
    </citation>
    <scope>NUCLEOTIDE SEQUENCE [LARGE SCALE GENOMIC DNA]</scope>
</reference>
<dbReference type="Pfam" id="PF05724">
    <property type="entry name" value="TPMT"/>
    <property type="match status" value="1"/>
</dbReference>
<evidence type="ECO:0000256" key="4">
    <source>
        <dbReference type="ARBA" id="ARBA00022691"/>
    </source>
</evidence>
<feature type="non-terminal residue" evidence="5">
    <location>
        <position position="217"/>
    </location>
</feature>
<name>S8CH95_9LAMI</name>
<dbReference type="Gene3D" id="3.40.50.150">
    <property type="entry name" value="Vaccinia Virus protein VP39"/>
    <property type="match status" value="1"/>
</dbReference>
<evidence type="ECO:0000313" key="6">
    <source>
        <dbReference type="Proteomes" id="UP000015453"/>
    </source>
</evidence>
<dbReference type="InterPro" id="IPR029063">
    <property type="entry name" value="SAM-dependent_MTases_sf"/>
</dbReference>
<comment type="caution">
    <text evidence="5">The sequence shown here is derived from an EMBL/GenBank/DDBJ whole genome shotgun (WGS) entry which is preliminary data.</text>
</comment>
<evidence type="ECO:0000256" key="1">
    <source>
        <dbReference type="ARBA" id="ARBA00022553"/>
    </source>
</evidence>
<dbReference type="GO" id="GO:0008757">
    <property type="term" value="F:S-adenosylmethionine-dependent methyltransferase activity"/>
    <property type="evidence" value="ECO:0007669"/>
    <property type="project" value="InterPro"/>
</dbReference>